<dbReference type="AlphaFoldDB" id="X0ZKV0"/>
<keyword evidence="1" id="KW-1133">Transmembrane helix</keyword>
<dbReference type="EMBL" id="BART01002919">
    <property type="protein sequence ID" value="GAG70029.1"/>
    <property type="molecule type" value="Genomic_DNA"/>
</dbReference>
<proteinExistence type="predicted"/>
<reference evidence="2" key="1">
    <citation type="journal article" date="2014" name="Front. Microbiol.">
        <title>High frequency of phylogenetically diverse reductive dehalogenase-homologous genes in deep subseafloor sedimentary metagenomes.</title>
        <authorList>
            <person name="Kawai M."/>
            <person name="Futagami T."/>
            <person name="Toyoda A."/>
            <person name="Takaki Y."/>
            <person name="Nishi S."/>
            <person name="Hori S."/>
            <person name="Arai W."/>
            <person name="Tsubouchi T."/>
            <person name="Morono Y."/>
            <person name="Uchiyama I."/>
            <person name="Ito T."/>
            <person name="Fujiyama A."/>
            <person name="Inagaki F."/>
            <person name="Takami H."/>
        </authorList>
    </citation>
    <scope>NUCLEOTIDE SEQUENCE</scope>
    <source>
        <strain evidence="2">Expedition CK06-06</strain>
    </source>
</reference>
<comment type="caution">
    <text evidence="2">The sequence shown here is derived from an EMBL/GenBank/DDBJ whole genome shotgun (WGS) entry which is preliminary data.</text>
</comment>
<sequence length="166" mass="18857">MNKKTIVFTIIALLIINTFGWIIKIANQVTYLQEIFLEEESSGFFESLSTGWKGSPGDVTLLITTNLMLTVIGAALLYAYKKKMNKETIVFTIIALLIINTFGWIIKIANKATYFQEMFLYGRPLEFFEGLSKYWKTSTGDVALLITIDIMLIVIGVALLYVYQKE</sequence>
<name>X0ZKV0_9ZZZZ</name>
<organism evidence="2">
    <name type="scientific">marine sediment metagenome</name>
    <dbReference type="NCBI Taxonomy" id="412755"/>
    <lineage>
        <taxon>unclassified sequences</taxon>
        <taxon>metagenomes</taxon>
        <taxon>ecological metagenomes</taxon>
    </lineage>
</organism>
<protein>
    <submittedName>
        <fullName evidence="2">Uncharacterized protein</fullName>
    </submittedName>
</protein>
<keyword evidence="1" id="KW-0812">Transmembrane</keyword>
<gene>
    <name evidence="2" type="ORF">S01H4_08486</name>
</gene>
<feature type="transmembrane region" description="Helical" evidence="1">
    <location>
        <begin position="89"/>
        <end position="109"/>
    </location>
</feature>
<keyword evidence="1" id="KW-0472">Membrane</keyword>
<accession>X0ZKV0</accession>
<feature type="transmembrane region" description="Helical" evidence="1">
    <location>
        <begin position="59"/>
        <end position="80"/>
    </location>
</feature>
<feature type="transmembrane region" description="Helical" evidence="1">
    <location>
        <begin position="142"/>
        <end position="163"/>
    </location>
</feature>
<evidence type="ECO:0000256" key="1">
    <source>
        <dbReference type="SAM" id="Phobius"/>
    </source>
</evidence>
<evidence type="ECO:0000313" key="2">
    <source>
        <dbReference type="EMBL" id="GAG70029.1"/>
    </source>
</evidence>